<keyword evidence="2" id="KW-1185">Reference proteome</keyword>
<evidence type="ECO:0000313" key="1">
    <source>
        <dbReference type="EMBL" id="GBP44474.1"/>
    </source>
</evidence>
<name>A0A4C1W2Q3_EUMVA</name>
<protein>
    <submittedName>
        <fullName evidence="1">Uncharacterized protein</fullName>
    </submittedName>
</protein>
<evidence type="ECO:0000313" key="2">
    <source>
        <dbReference type="Proteomes" id="UP000299102"/>
    </source>
</evidence>
<dbReference type="EMBL" id="BGZK01000453">
    <property type="protein sequence ID" value="GBP44474.1"/>
    <property type="molecule type" value="Genomic_DNA"/>
</dbReference>
<dbReference type="AlphaFoldDB" id="A0A4C1W2Q3"/>
<sequence>MALDRIWGVANRPEYIIRKVRQLTPLEGQEYWNNQTGAPSDHHATSQYQHYQSQLLTISGLPVTDSGLLSHCDILTSPVRMVVRG</sequence>
<dbReference type="Proteomes" id="UP000299102">
    <property type="component" value="Unassembled WGS sequence"/>
</dbReference>
<reference evidence="1 2" key="1">
    <citation type="journal article" date="2019" name="Commun. Biol.">
        <title>The bagworm genome reveals a unique fibroin gene that provides high tensile strength.</title>
        <authorList>
            <person name="Kono N."/>
            <person name="Nakamura H."/>
            <person name="Ohtoshi R."/>
            <person name="Tomita M."/>
            <person name="Numata K."/>
            <person name="Arakawa K."/>
        </authorList>
    </citation>
    <scope>NUCLEOTIDE SEQUENCE [LARGE SCALE GENOMIC DNA]</scope>
</reference>
<accession>A0A4C1W2Q3</accession>
<gene>
    <name evidence="1" type="ORF">EVAR_39483_1</name>
</gene>
<organism evidence="1 2">
    <name type="scientific">Eumeta variegata</name>
    <name type="common">Bagworm moth</name>
    <name type="synonym">Eumeta japonica</name>
    <dbReference type="NCBI Taxonomy" id="151549"/>
    <lineage>
        <taxon>Eukaryota</taxon>
        <taxon>Metazoa</taxon>
        <taxon>Ecdysozoa</taxon>
        <taxon>Arthropoda</taxon>
        <taxon>Hexapoda</taxon>
        <taxon>Insecta</taxon>
        <taxon>Pterygota</taxon>
        <taxon>Neoptera</taxon>
        <taxon>Endopterygota</taxon>
        <taxon>Lepidoptera</taxon>
        <taxon>Glossata</taxon>
        <taxon>Ditrysia</taxon>
        <taxon>Tineoidea</taxon>
        <taxon>Psychidae</taxon>
        <taxon>Oiketicinae</taxon>
        <taxon>Eumeta</taxon>
    </lineage>
</organism>
<comment type="caution">
    <text evidence="1">The sequence shown here is derived from an EMBL/GenBank/DDBJ whole genome shotgun (WGS) entry which is preliminary data.</text>
</comment>
<proteinExistence type="predicted"/>